<evidence type="ECO:0000256" key="6">
    <source>
        <dbReference type="ARBA" id="ARBA00022786"/>
    </source>
</evidence>
<evidence type="ECO:0000256" key="8">
    <source>
        <dbReference type="PROSITE-ProRule" id="PRU00175"/>
    </source>
</evidence>
<feature type="compositionally biased region" description="Basic residues" evidence="9">
    <location>
        <begin position="257"/>
        <end position="266"/>
    </location>
</feature>
<reference evidence="12" key="1">
    <citation type="journal article" date="2018" name="Gigascience">
        <title>Genome assembly of the Pink Ipe (Handroanthus impetiginosus, Bignoniaceae), a highly valued, ecologically keystone Neotropical timber forest tree.</title>
        <authorList>
            <person name="Silva-Junior O.B."/>
            <person name="Grattapaglia D."/>
            <person name="Novaes E."/>
            <person name="Collevatti R.G."/>
        </authorList>
    </citation>
    <scope>NUCLEOTIDE SEQUENCE [LARGE SCALE GENOMIC DNA]</scope>
    <source>
        <strain evidence="12">cv. UFG-1</strain>
    </source>
</reference>
<dbReference type="Pfam" id="PF13639">
    <property type="entry name" value="zf-RING_2"/>
    <property type="match status" value="1"/>
</dbReference>
<comment type="catalytic activity">
    <reaction evidence="1">
        <text>S-ubiquitinyl-[E2 ubiquitin-conjugating enzyme]-L-cysteine + [acceptor protein]-L-lysine = [E2 ubiquitin-conjugating enzyme]-L-cysteine + N(6)-ubiquitinyl-[acceptor protein]-L-lysine.</text>
        <dbReference type="EC" id="2.3.2.27"/>
    </reaction>
</comment>
<dbReference type="InterPro" id="IPR001841">
    <property type="entry name" value="Znf_RING"/>
</dbReference>
<dbReference type="OrthoDB" id="8062037at2759"/>
<dbReference type="Pfam" id="PF14369">
    <property type="entry name" value="Zn_ribbon_19"/>
    <property type="match status" value="1"/>
</dbReference>
<dbReference type="GO" id="GO:0016567">
    <property type="term" value="P:protein ubiquitination"/>
    <property type="evidence" value="ECO:0007669"/>
    <property type="project" value="TreeGrafter"/>
</dbReference>
<protein>
    <recommendedName>
        <fullName evidence="2">RING-type E3 ubiquitin transferase</fullName>
        <ecNumber evidence="2">2.3.2.27</ecNumber>
    </recommendedName>
</protein>
<dbReference type="InterPro" id="IPR013083">
    <property type="entry name" value="Znf_RING/FYVE/PHD"/>
</dbReference>
<accession>A0A2G9G313</accession>
<evidence type="ECO:0000256" key="9">
    <source>
        <dbReference type="SAM" id="MobiDB-lite"/>
    </source>
</evidence>
<dbReference type="GO" id="GO:0008270">
    <property type="term" value="F:zinc ion binding"/>
    <property type="evidence" value="ECO:0007669"/>
    <property type="project" value="UniProtKB-KW"/>
</dbReference>
<evidence type="ECO:0000256" key="3">
    <source>
        <dbReference type="ARBA" id="ARBA00022679"/>
    </source>
</evidence>
<dbReference type="PANTHER" id="PTHR15710:SF34">
    <property type="entry name" value="E3 UBIQUITIN-PROTEIN LIGASE RHC1A-RELATED"/>
    <property type="match status" value="1"/>
</dbReference>
<dbReference type="Proteomes" id="UP000231279">
    <property type="component" value="Unassembled WGS sequence"/>
</dbReference>
<dbReference type="AlphaFoldDB" id="A0A2G9G313"/>
<dbReference type="GO" id="GO:0005737">
    <property type="term" value="C:cytoplasm"/>
    <property type="evidence" value="ECO:0007669"/>
    <property type="project" value="TreeGrafter"/>
</dbReference>
<dbReference type="SMART" id="SM00184">
    <property type="entry name" value="RING"/>
    <property type="match status" value="1"/>
</dbReference>
<dbReference type="EC" id="2.3.2.27" evidence="2"/>
<dbReference type="FunFam" id="3.30.40.10:FF:000022">
    <property type="entry name" value="E3 ubiquitin-protein ligase RING1-like"/>
    <property type="match status" value="1"/>
</dbReference>
<organism evidence="11 12">
    <name type="scientific">Handroanthus impetiginosus</name>
    <dbReference type="NCBI Taxonomy" id="429701"/>
    <lineage>
        <taxon>Eukaryota</taxon>
        <taxon>Viridiplantae</taxon>
        <taxon>Streptophyta</taxon>
        <taxon>Embryophyta</taxon>
        <taxon>Tracheophyta</taxon>
        <taxon>Spermatophyta</taxon>
        <taxon>Magnoliopsida</taxon>
        <taxon>eudicotyledons</taxon>
        <taxon>Gunneridae</taxon>
        <taxon>Pentapetalae</taxon>
        <taxon>asterids</taxon>
        <taxon>lamiids</taxon>
        <taxon>Lamiales</taxon>
        <taxon>Bignoniaceae</taxon>
        <taxon>Crescentiina</taxon>
        <taxon>Tabebuia alliance</taxon>
        <taxon>Handroanthus</taxon>
    </lineage>
</organism>
<dbReference type="GO" id="GO:0061630">
    <property type="term" value="F:ubiquitin protein ligase activity"/>
    <property type="evidence" value="ECO:0007669"/>
    <property type="project" value="UniProtKB-EC"/>
</dbReference>
<name>A0A2G9G313_9LAMI</name>
<dbReference type="GO" id="GO:0016874">
    <property type="term" value="F:ligase activity"/>
    <property type="evidence" value="ECO:0007669"/>
    <property type="project" value="UniProtKB-KW"/>
</dbReference>
<sequence length="294" mass="32937">MSSGYTHWCYQCDEPIHPLGRDSICPYCNGGFIQQLREFAGAHTVGISGSGHSGPLGIFGAYAAFLRDRLAGRGPTLDVRPFPGMIPERRIVIRPVPLCPPCPPGPLIIFHGHPPLVGVPVHEPYGYFFNGAPGMSQPMEQRQTDYNDFHMETQLLDQLSMNDDRRVGPPPAARAAIDALPTIRISQRHLNTDAHCPVCQDKFTLGSEARQLPCDHIYHSNCIVPWLVEHNTCPVCRFELPPHGPGSSRPNLNRRTGNPRRSRRRDSHSQSQRSQNPFSFLWRSNSANQHSRHH</sequence>
<evidence type="ECO:0000256" key="2">
    <source>
        <dbReference type="ARBA" id="ARBA00012483"/>
    </source>
</evidence>
<evidence type="ECO:0000313" key="12">
    <source>
        <dbReference type="Proteomes" id="UP000231279"/>
    </source>
</evidence>
<keyword evidence="11" id="KW-0436">Ligase</keyword>
<dbReference type="EMBL" id="NKXS01007500">
    <property type="protein sequence ID" value="PIM99591.1"/>
    <property type="molecule type" value="Genomic_DNA"/>
</dbReference>
<keyword evidence="12" id="KW-1185">Reference proteome</keyword>
<keyword evidence="3" id="KW-0808">Transferase</keyword>
<dbReference type="PROSITE" id="PS50089">
    <property type="entry name" value="ZF_RING_2"/>
    <property type="match status" value="1"/>
</dbReference>
<keyword evidence="5 8" id="KW-0863">Zinc-finger</keyword>
<evidence type="ECO:0000256" key="5">
    <source>
        <dbReference type="ARBA" id="ARBA00022771"/>
    </source>
</evidence>
<feature type="region of interest" description="Disordered" evidence="9">
    <location>
        <begin position="241"/>
        <end position="294"/>
    </location>
</feature>
<gene>
    <name evidence="11" type="ORF">CDL12_27913</name>
</gene>
<feature type="domain" description="RING-type" evidence="10">
    <location>
        <begin position="196"/>
        <end position="237"/>
    </location>
</feature>
<keyword evidence="6" id="KW-0833">Ubl conjugation pathway</keyword>
<evidence type="ECO:0000256" key="7">
    <source>
        <dbReference type="ARBA" id="ARBA00022833"/>
    </source>
</evidence>
<dbReference type="Gene3D" id="3.30.40.10">
    <property type="entry name" value="Zinc/RING finger domain, C3HC4 (zinc finger)"/>
    <property type="match status" value="1"/>
</dbReference>
<dbReference type="STRING" id="429701.A0A2G9G313"/>
<comment type="caution">
    <text evidence="11">The sequence shown here is derived from an EMBL/GenBank/DDBJ whole genome shotgun (WGS) entry which is preliminary data.</text>
</comment>
<feature type="compositionally biased region" description="Polar residues" evidence="9">
    <location>
        <begin position="282"/>
        <end position="294"/>
    </location>
</feature>
<evidence type="ECO:0000313" key="11">
    <source>
        <dbReference type="EMBL" id="PIM99591.1"/>
    </source>
</evidence>
<dbReference type="SUPFAM" id="SSF57850">
    <property type="entry name" value="RING/U-box"/>
    <property type="match status" value="1"/>
</dbReference>
<evidence type="ECO:0000256" key="4">
    <source>
        <dbReference type="ARBA" id="ARBA00022723"/>
    </source>
</evidence>
<keyword evidence="7" id="KW-0862">Zinc</keyword>
<proteinExistence type="predicted"/>
<evidence type="ECO:0000259" key="10">
    <source>
        <dbReference type="PROSITE" id="PS50089"/>
    </source>
</evidence>
<evidence type="ECO:0000256" key="1">
    <source>
        <dbReference type="ARBA" id="ARBA00000900"/>
    </source>
</evidence>
<keyword evidence="4" id="KW-0479">Metal-binding</keyword>
<dbReference type="InterPro" id="IPR039525">
    <property type="entry name" value="RNF126-like_zinc-ribbon"/>
</dbReference>
<dbReference type="PANTHER" id="PTHR15710">
    <property type="entry name" value="E3 UBIQUITIN-PROTEIN LIGASE PRAJA"/>
    <property type="match status" value="1"/>
</dbReference>